<accession>A0A1I5S6L3</accession>
<sequence>MIDFQQNLYMEEYNFKETQELRSAVRGDIPTSEQISGIEVRLSKAGIIDNKTRKFGPFPGLATIYFMNIVLSDLSTSEIDLNLNGFEKVDDKQTLAVDRTLFYWKKTDDTPKPPSQIHIMSSLLKSKKGLRDTAAVVASAKDDNNFKDLTSQLGSLLKTASSFTTISGIVFQVAGIVGNLLKDVEDKPLLTRFQSFTDLGGNFNQLGRTDNPFTNRYAELDYSIYIRDVQRQKEADANQ</sequence>
<name>A0A1I5S6L3_9BACT</name>
<dbReference type="OrthoDB" id="669345at2"/>
<dbReference type="RefSeq" id="WP_143075733.1">
    <property type="nucleotide sequence ID" value="NZ_FOXQ01000001.1"/>
</dbReference>
<organism evidence="1 2">
    <name type="scientific">Parafilimonas terrae</name>
    <dbReference type="NCBI Taxonomy" id="1465490"/>
    <lineage>
        <taxon>Bacteria</taxon>
        <taxon>Pseudomonadati</taxon>
        <taxon>Bacteroidota</taxon>
        <taxon>Chitinophagia</taxon>
        <taxon>Chitinophagales</taxon>
        <taxon>Chitinophagaceae</taxon>
        <taxon>Parafilimonas</taxon>
    </lineage>
</organism>
<dbReference type="Proteomes" id="UP000199031">
    <property type="component" value="Unassembled WGS sequence"/>
</dbReference>
<evidence type="ECO:0000313" key="1">
    <source>
        <dbReference type="EMBL" id="SFP66418.1"/>
    </source>
</evidence>
<protein>
    <submittedName>
        <fullName evidence="1">Uncharacterized protein</fullName>
    </submittedName>
</protein>
<evidence type="ECO:0000313" key="2">
    <source>
        <dbReference type="Proteomes" id="UP000199031"/>
    </source>
</evidence>
<proteinExistence type="predicted"/>
<dbReference type="EMBL" id="FOXQ01000001">
    <property type="protein sequence ID" value="SFP66418.1"/>
    <property type="molecule type" value="Genomic_DNA"/>
</dbReference>
<reference evidence="1 2" key="1">
    <citation type="submission" date="2016-10" db="EMBL/GenBank/DDBJ databases">
        <authorList>
            <person name="de Groot N.N."/>
        </authorList>
    </citation>
    <scope>NUCLEOTIDE SEQUENCE [LARGE SCALE GENOMIC DNA]</scope>
    <source>
        <strain evidence="1 2">DSM 28286</strain>
    </source>
</reference>
<dbReference type="AlphaFoldDB" id="A0A1I5S6L3"/>
<keyword evidence="2" id="KW-1185">Reference proteome</keyword>
<gene>
    <name evidence="1" type="ORF">SAMN05444277_101613</name>
</gene>
<dbReference type="STRING" id="1465490.SAMN05444277_101613"/>